<evidence type="ECO:0000313" key="10">
    <source>
        <dbReference type="Proteomes" id="UP000435957"/>
    </source>
</evidence>
<dbReference type="CDD" id="cd00959">
    <property type="entry name" value="DeoC"/>
    <property type="match status" value="1"/>
</dbReference>
<feature type="active site" description="Proton donor/acceptor" evidence="6">
    <location>
        <position position="98"/>
    </location>
</feature>
<dbReference type="Proteomes" id="UP000216363">
    <property type="component" value="Unassembled WGS sequence"/>
</dbReference>
<dbReference type="InterPro" id="IPR028581">
    <property type="entry name" value="DeoC_typeI"/>
</dbReference>
<dbReference type="EMBL" id="WBWF01000011">
    <property type="protein sequence ID" value="KAB2702872.1"/>
    <property type="molecule type" value="Genomic_DNA"/>
</dbReference>
<keyword evidence="2 6" id="KW-0963">Cytoplasm</keyword>
<dbReference type="EC" id="4.1.2.4" evidence="6"/>
<dbReference type="GO" id="GO:0016052">
    <property type="term" value="P:carbohydrate catabolic process"/>
    <property type="evidence" value="ECO:0007669"/>
    <property type="project" value="TreeGrafter"/>
</dbReference>
<dbReference type="AlphaFoldDB" id="A0A256GHL3"/>
<evidence type="ECO:0000256" key="5">
    <source>
        <dbReference type="ARBA" id="ARBA00048791"/>
    </source>
</evidence>
<dbReference type="InterPro" id="IPR002915">
    <property type="entry name" value="DeoC/FbaB/LacD_aldolase"/>
</dbReference>
<evidence type="ECO:0000313" key="7">
    <source>
        <dbReference type="EMBL" id="KAB2702872.1"/>
    </source>
</evidence>
<dbReference type="GO" id="GO:0005737">
    <property type="term" value="C:cytoplasm"/>
    <property type="evidence" value="ECO:0007669"/>
    <property type="project" value="UniProtKB-SubCell"/>
</dbReference>
<feature type="active site" description="Proton donor/acceptor" evidence="6">
    <location>
        <position position="189"/>
    </location>
</feature>
<keyword evidence="3 6" id="KW-0456">Lyase</keyword>
<dbReference type="Pfam" id="PF01791">
    <property type="entry name" value="DeoC"/>
    <property type="match status" value="1"/>
</dbReference>
<comment type="similarity">
    <text evidence="1 6">Belongs to the DeoC/FbaB aldolase family. DeoC type 1 subfamily.</text>
</comment>
<evidence type="ECO:0000256" key="4">
    <source>
        <dbReference type="ARBA" id="ARBA00023270"/>
    </source>
</evidence>
<dbReference type="GO" id="GO:0004139">
    <property type="term" value="F:deoxyribose-phosphate aldolase activity"/>
    <property type="evidence" value="ECO:0007669"/>
    <property type="project" value="UniProtKB-UniRule"/>
</dbReference>
<dbReference type="Gene3D" id="3.20.20.70">
    <property type="entry name" value="Aldolase class I"/>
    <property type="match status" value="1"/>
</dbReference>
<keyword evidence="4 6" id="KW-0704">Schiff base</keyword>
<sequence length="237" mass="24523">MPPRTLSPRDLAQMIDISAVQAFHTEADVRAVAAVGLAEQFIAVHALPSFTALLSELLPSESGVLVGGPIGFPSGGSLIATKAAEARGLVEAGATEVDLMMNIGRLKSGDNAYVERELAIVIAAVAPVPVKVIIEVSRLTDTEITRAARLVADAGAAFVKTGTGWTGMPTTLDHIRLIRKAAGPDIGIKASGGIRDLDTVARMIAAGVTRFGINTQVARELVAQCRMLPGGVLSIPG</sequence>
<dbReference type="InterPro" id="IPR013785">
    <property type="entry name" value="Aldolase_TIM"/>
</dbReference>
<dbReference type="GO" id="GO:0006018">
    <property type="term" value="P:2-deoxyribose 1-phosphate catabolic process"/>
    <property type="evidence" value="ECO:0007669"/>
    <property type="project" value="UniProtKB-UniRule"/>
</dbReference>
<dbReference type="InterPro" id="IPR011343">
    <property type="entry name" value="DeoC"/>
</dbReference>
<dbReference type="NCBIfam" id="TIGR00126">
    <property type="entry name" value="deoC"/>
    <property type="match status" value="1"/>
</dbReference>
<dbReference type="SMART" id="SM01133">
    <property type="entry name" value="DeoC"/>
    <property type="match status" value="1"/>
</dbReference>
<evidence type="ECO:0000256" key="2">
    <source>
        <dbReference type="ARBA" id="ARBA00022490"/>
    </source>
</evidence>
<comment type="caution">
    <text evidence="8">The sequence shown here is derived from an EMBL/GenBank/DDBJ whole genome shotgun (WGS) entry which is preliminary data.</text>
</comment>
<comment type="pathway">
    <text evidence="6">Carbohydrate degradation; 2-deoxy-D-ribose 1-phosphate degradation; D-glyceraldehyde 3-phosphate and acetaldehyde from 2-deoxy-alpha-D-ribose 1-phosphate: step 2/2.</text>
</comment>
<protein>
    <recommendedName>
        <fullName evidence="6">Deoxyribose-phosphate aldolase</fullName>
        <shortName evidence="6">DERA</shortName>
        <ecNumber evidence="6">4.1.2.4</ecNumber>
    </recommendedName>
    <alternativeName>
        <fullName evidence="6">2-deoxy-D-ribose 5-phosphate aldolase</fullName>
    </alternativeName>
    <alternativeName>
        <fullName evidence="6">Phosphodeoxyriboaldolase</fullName>
        <shortName evidence="6">Deoxyriboaldolase</shortName>
    </alternativeName>
</protein>
<comment type="catalytic activity">
    <reaction evidence="5 6">
        <text>2-deoxy-D-ribose 5-phosphate = D-glyceraldehyde 3-phosphate + acetaldehyde</text>
        <dbReference type="Rhea" id="RHEA:12821"/>
        <dbReference type="ChEBI" id="CHEBI:15343"/>
        <dbReference type="ChEBI" id="CHEBI:59776"/>
        <dbReference type="ChEBI" id="CHEBI:62877"/>
        <dbReference type="EC" id="4.1.2.4"/>
    </reaction>
</comment>
<feature type="active site" description="Schiff-base intermediate with acetaldehyde" evidence="6">
    <location>
        <position position="160"/>
    </location>
</feature>
<comment type="function">
    <text evidence="6">Catalyzes a reversible aldol reaction between acetaldehyde and D-glyceraldehyde 3-phosphate to generate 2-deoxy-D-ribose 5-phosphate.</text>
</comment>
<dbReference type="SUPFAM" id="SSF51569">
    <property type="entry name" value="Aldolase"/>
    <property type="match status" value="1"/>
</dbReference>
<dbReference type="PANTHER" id="PTHR10889">
    <property type="entry name" value="DEOXYRIBOSE-PHOSPHATE ALDOLASE"/>
    <property type="match status" value="1"/>
</dbReference>
<dbReference type="EMBL" id="NNRN01000054">
    <property type="protein sequence ID" value="OYR26623.1"/>
    <property type="molecule type" value="Genomic_DNA"/>
</dbReference>
<reference evidence="7 10" key="2">
    <citation type="submission" date="2019-09" db="EMBL/GenBank/DDBJ databases">
        <title>Taxonomic organization of the family Brucellaceae based on a phylogenomic approach.</title>
        <authorList>
            <person name="Leclercq S."/>
            <person name="Cloeckaert A."/>
            <person name="Zygmunt M.S."/>
        </authorList>
    </citation>
    <scope>NUCLEOTIDE SEQUENCE [LARGE SCALE GENOMIC DNA]</scope>
    <source>
        <strain evidence="7 10">LUP23</strain>
    </source>
</reference>
<keyword evidence="10" id="KW-1185">Reference proteome</keyword>
<accession>A0A256GHL3</accession>
<evidence type="ECO:0000256" key="1">
    <source>
        <dbReference type="ARBA" id="ARBA00010936"/>
    </source>
</evidence>
<evidence type="ECO:0000313" key="8">
    <source>
        <dbReference type="EMBL" id="OYR26623.1"/>
    </source>
</evidence>
<evidence type="ECO:0000256" key="6">
    <source>
        <dbReference type="HAMAP-Rule" id="MF_00114"/>
    </source>
</evidence>
<dbReference type="PIRSF" id="PIRSF001357">
    <property type="entry name" value="DeoC"/>
    <property type="match status" value="1"/>
</dbReference>
<reference evidence="8 9" key="1">
    <citation type="submission" date="2017-07" db="EMBL/GenBank/DDBJ databases">
        <title>Draft genome of Ochrobactrum lupini type strain LUP21.</title>
        <authorList>
            <person name="Krzyzanowska D.M."/>
            <person name="Jafra S."/>
        </authorList>
    </citation>
    <scope>NUCLEOTIDE SEQUENCE [LARGE SCALE GENOMIC DNA]</scope>
    <source>
        <strain evidence="8 9">LUP21</strain>
    </source>
</reference>
<name>A0A256GHL3_9HYPH</name>
<dbReference type="UniPathway" id="UPA00002">
    <property type="reaction ID" value="UER00468"/>
</dbReference>
<comment type="subcellular location">
    <subcellularLocation>
        <location evidence="6">Cytoplasm</location>
    </subcellularLocation>
</comment>
<evidence type="ECO:0000313" key="9">
    <source>
        <dbReference type="Proteomes" id="UP000216363"/>
    </source>
</evidence>
<organism evidence="8 9">
    <name type="scientific">Brucella lupini</name>
    <dbReference type="NCBI Taxonomy" id="255457"/>
    <lineage>
        <taxon>Bacteria</taxon>
        <taxon>Pseudomonadati</taxon>
        <taxon>Pseudomonadota</taxon>
        <taxon>Alphaproteobacteria</taxon>
        <taxon>Hyphomicrobiales</taxon>
        <taxon>Brucellaceae</taxon>
        <taxon>Brucella/Ochrobactrum group</taxon>
        <taxon>Brucella</taxon>
    </lineage>
</organism>
<dbReference type="PANTHER" id="PTHR10889:SF1">
    <property type="entry name" value="DEOXYRIBOSE-PHOSPHATE ALDOLASE"/>
    <property type="match status" value="1"/>
</dbReference>
<proteinExistence type="inferred from homology"/>
<gene>
    <name evidence="6 7" type="primary">deoC</name>
    <name evidence="8" type="ORF">CES86_3552</name>
    <name evidence="7" type="ORF">F9L03_15395</name>
</gene>
<dbReference type="HAMAP" id="MF_00114">
    <property type="entry name" value="DeoC_type1"/>
    <property type="match status" value="1"/>
</dbReference>
<dbReference type="RefSeq" id="WP_094515078.1">
    <property type="nucleotide sequence ID" value="NZ_JBHEEP010000012.1"/>
</dbReference>
<dbReference type="Proteomes" id="UP000435957">
    <property type="component" value="Unassembled WGS sequence"/>
</dbReference>
<dbReference type="GO" id="GO:0009264">
    <property type="term" value="P:deoxyribonucleotide catabolic process"/>
    <property type="evidence" value="ECO:0007669"/>
    <property type="project" value="UniProtKB-UniRule"/>
</dbReference>
<evidence type="ECO:0000256" key="3">
    <source>
        <dbReference type="ARBA" id="ARBA00023239"/>
    </source>
</evidence>